<accession>A0A285PYS9</accession>
<dbReference type="EMBL" id="LT907979">
    <property type="protein sequence ID" value="SOB74397.1"/>
    <property type="molecule type" value="Genomic_DNA"/>
</dbReference>
<keyword evidence="2" id="KW-1185">Reference proteome</keyword>
<evidence type="ECO:0000313" key="2">
    <source>
        <dbReference type="Proteomes" id="UP000274850"/>
    </source>
</evidence>
<reference evidence="1" key="1">
    <citation type="submission" date="2017-08" db="EMBL/GenBank/DDBJ databases">
        <authorList>
            <person name="de Groot N.N."/>
        </authorList>
    </citation>
    <scope>NUCLEOTIDE SEQUENCE</scope>
</reference>
<proteinExistence type="predicted"/>
<dbReference type="Proteomes" id="UP000274850">
    <property type="component" value="Segment"/>
</dbReference>
<gene>
    <name evidence="1" type="ORF">BQ9231_00514</name>
</gene>
<sequence>MDVGYYNGAKEYYGKDPAALLRGAESRYKHLCKKENLTYSEMVGKQVDKDIIKILSPVVSAYEKKIN</sequence>
<name>A0A285PYS9_9VIRU</name>
<organism evidence="1">
    <name type="scientific">Cedratvirus lausannensis</name>
    <dbReference type="NCBI Taxonomy" id="2023205"/>
    <lineage>
        <taxon>Viruses</taxon>
        <taxon>Pithoviruses</taxon>
        <taxon>Orthocedratvirinae</taxon>
        <taxon>Alphacedratvirus</taxon>
        <taxon>Alphacedratvirus francolausannense</taxon>
    </lineage>
</organism>
<protein>
    <submittedName>
        <fullName evidence="1">Uncharacterized protein</fullName>
    </submittedName>
</protein>
<evidence type="ECO:0000313" key="1">
    <source>
        <dbReference type="EMBL" id="SOB74397.1"/>
    </source>
</evidence>